<dbReference type="EC" id="2.7.13.3" evidence="3"/>
<dbReference type="InterPro" id="IPR003660">
    <property type="entry name" value="HAMP_dom"/>
</dbReference>
<gene>
    <name evidence="13" type="ORF">ACFOOQ_20325</name>
</gene>
<protein>
    <recommendedName>
        <fullName evidence="3">histidine kinase</fullName>
        <ecNumber evidence="3">2.7.13.3</ecNumber>
    </recommendedName>
</protein>
<dbReference type="Proteomes" id="UP001595711">
    <property type="component" value="Unassembled WGS sequence"/>
</dbReference>
<comment type="caution">
    <text evidence="13">The sequence shown here is derived from an EMBL/GenBank/DDBJ whole genome shotgun (WGS) entry which is preliminary data.</text>
</comment>
<dbReference type="Gene3D" id="3.30.565.10">
    <property type="entry name" value="Histidine kinase-like ATPase, C-terminal domain"/>
    <property type="match status" value="1"/>
</dbReference>
<evidence type="ECO:0000256" key="9">
    <source>
        <dbReference type="ARBA" id="ARBA00022840"/>
    </source>
</evidence>
<keyword evidence="10" id="KW-1133">Transmembrane helix</keyword>
<keyword evidence="10" id="KW-0472">Membrane</keyword>
<dbReference type="PRINTS" id="PR00344">
    <property type="entry name" value="BCTRLSENSOR"/>
</dbReference>
<dbReference type="EMBL" id="JBHRYJ010000006">
    <property type="protein sequence ID" value="MFC3677911.1"/>
    <property type="molecule type" value="Genomic_DNA"/>
</dbReference>
<accession>A0ABV7VMZ7</accession>
<evidence type="ECO:0000256" key="2">
    <source>
        <dbReference type="ARBA" id="ARBA00004651"/>
    </source>
</evidence>
<dbReference type="InterPro" id="IPR003594">
    <property type="entry name" value="HATPase_dom"/>
</dbReference>
<evidence type="ECO:0000256" key="3">
    <source>
        <dbReference type="ARBA" id="ARBA00012438"/>
    </source>
</evidence>
<dbReference type="InterPro" id="IPR005467">
    <property type="entry name" value="His_kinase_dom"/>
</dbReference>
<evidence type="ECO:0000256" key="4">
    <source>
        <dbReference type="ARBA" id="ARBA00022475"/>
    </source>
</evidence>
<evidence type="ECO:0000256" key="5">
    <source>
        <dbReference type="ARBA" id="ARBA00022553"/>
    </source>
</evidence>
<feature type="transmembrane region" description="Helical" evidence="10">
    <location>
        <begin position="186"/>
        <end position="209"/>
    </location>
</feature>
<dbReference type="RefSeq" id="WP_379729524.1">
    <property type="nucleotide sequence ID" value="NZ_JBHRYJ010000006.1"/>
</dbReference>
<dbReference type="InterPro" id="IPR050980">
    <property type="entry name" value="2C_sensor_his_kinase"/>
</dbReference>
<dbReference type="InterPro" id="IPR003661">
    <property type="entry name" value="HisK_dim/P_dom"/>
</dbReference>
<dbReference type="PANTHER" id="PTHR44936">
    <property type="entry name" value="SENSOR PROTEIN CREC"/>
    <property type="match status" value="1"/>
</dbReference>
<evidence type="ECO:0000256" key="7">
    <source>
        <dbReference type="ARBA" id="ARBA00022741"/>
    </source>
</evidence>
<evidence type="ECO:0000256" key="1">
    <source>
        <dbReference type="ARBA" id="ARBA00000085"/>
    </source>
</evidence>
<proteinExistence type="predicted"/>
<dbReference type="SMART" id="SM00388">
    <property type="entry name" value="HisKA"/>
    <property type="match status" value="1"/>
</dbReference>
<evidence type="ECO:0000256" key="8">
    <source>
        <dbReference type="ARBA" id="ARBA00022777"/>
    </source>
</evidence>
<evidence type="ECO:0000259" key="11">
    <source>
        <dbReference type="PROSITE" id="PS50109"/>
    </source>
</evidence>
<keyword evidence="9" id="KW-0067">ATP-binding</keyword>
<dbReference type="GO" id="GO:0016301">
    <property type="term" value="F:kinase activity"/>
    <property type="evidence" value="ECO:0007669"/>
    <property type="project" value="UniProtKB-KW"/>
</dbReference>
<dbReference type="PROSITE" id="PS50885">
    <property type="entry name" value="HAMP"/>
    <property type="match status" value="1"/>
</dbReference>
<keyword evidence="10" id="KW-0812">Transmembrane</keyword>
<keyword evidence="4" id="KW-1003">Cell membrane</keyword>
<keyword evidence="14" id="KW-1185">Reference proteome</keyword>
<dbReference type="Gene3D" id="1.10.287.130">
    <property type="match status" value="1"/>
</dbReference>
<dbReference type="Pfam" id="PF02518">
    <property type="entry name" value="HATPase_c"/>
    <property type="match status" value="1"/>
</dbReference>
<comment type="catalytic activity">
    <reaction evidence="1">
        <text>ATP + protein L-histidine = ADP + protein N-phospho-L-histidine.</text>
        <dbReference type="EC" id="2.7.13.3"/>
    </reaction>
</comment>
<keyword evidence="8 13" id="KW-0418">Kinase</keyword>
<dbReference type="InterPro" id="IPR004358">
    <property type="entry name" value="Sig_transdc_His_kin-like_C"/>
</dbReference>
<dbReference type="PROSITE" id="PS50109">
    <property type="entry name" value="HIS_KIN"/>
    <property type="match status" value="1"/>
</dbReference>
<dbReference type="CDD" id="cd00075">
    <property type="entry name" value="HATPase"/>
    <property type="match status" value="1"/>
</dbReference>
<evidence type="ECO:0000313" key="14">
    <source>
        <dbReference type="Proteomes" id="UP001595711"/>
    </source>
</evidence>
<sequence>MQNPPSSESVTLPAAGHAVAARHRWGLNSLSGRLLVLTFAFVMLAEILIYLPSMARFRITYFEARIELADQAALALLAAPDGMVSPELEAQLLHNVGGKLVAMKRKDSTALILSDRQELPMLGEPMDLSHWMWWDSIFDAIMALTGDVDKYVRVVAPSPRDAATRIEVVLPTAPLTEALRDFSWRILTLSLLISIAAGGLVYFSLQWWMVRPIQRLIGSIVAFRTAPEDARQTIQPSRRGDELGRAERELQMMQQDLRQALIQRARLAQLGIAVSKISHDLRNMLASAQLVSDRLAASEDPTVRQVAPRLVGSIDRAIELCAQTLRYGKAEEQTPKLQRLYLAALVDGVATGLGLPESGTTIRWVNAVPPDLELQADPDQLYRILNNLARNACQAMPSGGTVHVSAMSTGDCVVIEVADTGGGLNETALGHLFEAFRGSRNGGTGLGLAIARELVRAHGGELELARTGPLGTTFRITLPDAAC</sequence>
<comment type="subcellular location">
    <subcellularLocation>
        <location evidence="2">Cell membrane</location>
        <topology evidence="2">Multi-pass membrane protein</topology>
    </subcellularLocation>
</comment>
<evidence type="ECO:0000256" key="10">
    <source>
        <dbReference type="SAM" id="Phobius"/>
    </source>
</evidence>
<dbReference type="InterPro" id="IPR036890">
    <property type="entry name" value="HATPase_C_sf"/>
</dbReference>
<feature type="transmembrane region" description="Helical" evidence="10">
    <location>
        <begin position="34"/>
        <end position="51"/>
    </location>
</feature>
<feature type="domain" description="Histidine kinase" evidence="11">
    <location>
        <begin position="276"/>
        <end position="482"/>
    </location>
</feature>
<dbReference type="SUPFAM" id="SSF55874">
    <property type="entry name" value="ATPase domain of HSP90 chaperone/DNA topoisomerase II/histidine kinase"/>
    <property type="match status" value="1"/>
</dbReference>
<keyword evidence="5" id="KW-0597">Phosphoprotein</keyword>
<feature type="domain" description="HAMP" evidence="12">
    <location>
        <begin position="207"/>
        <end position="262"/>
    </location>
</feature>
<evidence type="ECO:0000256" key="6">
    <source>
        <dbReference type="ARBA" id="ARBA00022679"/>
    </source>
</evidence>
<dbReference type="SUPFAM" id="SSF47384">
    <property type="entry name" value="Homodimeric domain of signal transducing histidine kinase"/>
    <property type="match status" value="1"/>
</dbReference>
<keyword evidence="7" id="KW-0547">Nucleotide-binding</keyword>
<dbReference type="SMART" id="SM00387">
    <property type="entry name" value="HATPase_c"/>
    <property type="match status" value="1"/>
</dbReference>
<name>A0ABV7VMZ7_9PROT</name>
<evidence type="ECO:0000313" key="13">
    <source>
        <dbReference type="EMBL" id="MFC3677911.1"/>
    </source>
</evidence>
<organism evidence="13 14">
    <name type="scientific">Ferrovibrio xuzhouensis</name>
    <dbReference type="NCBI Taxonomy" id="1576914"/>
    <lineage>
        <taxon>Bacteria</taxon>
        <taxon>Pseudomonadati</taxon>
        <taxon>Pseudomonadota</taxon>
        <taxon>Alphaproteobacteria</taxon>
        <taxon>Rhodospirillales</taxon>
        <taxon>Rhodospirillaceae</taxon>
        <taxon>Ferrovibrio</taxon>
    </lineage>
</organism>
<dbReference type="InterPro" id="IPR036097">
    <property type="entry name" value="HisK_dim/P_sf"/>
</dbReference>
<evidence type="ECO:0000259" key="12">
    <source>
        <dbReference type="PROSITE" id="PS50885"/>
    </source>
</evidence>
<reference evidence="14" key="1">
    <citation type="journal article" date="2019" name="Int. J. Syst. Evol. Microbiol.">
        <title>The Global Catalogue of Microorganisms (GCM) 10K type strain sequencing project: providing services to taxonomists for standard genome sequencing and annotation.</title>
        <authorList>
            <consortium name="The Broad Institute Genomics Platform"/>
            <consortium name="The Broad Institute Genome Sequencing Center for Infectious Disease"/>
            <person name="Wu L."/>
            <person name="Ma J."/>
        </authorList>
    </citation>
    <scope>NUCLEOTIDE SEQUENCE [LARGE SCALE GENOMIC DNA]</scope>
    <source>
        <strain evidence="14">KCTC 42182</strain>
    </source>
</reference>
<keyword evidence="6" id="KW-0808">Transferase</keyword>
<dbReference type="PANTHER" id="PTHR44936:SF10">
    <property type="entry name" value="SENSOR PROTEIN RSTB"/>
    <property type="match status" value="1"/>
</dbReference>